<protein>
    <submittedName>
        <fullName evidence="3">DUF4157 domain-containing protein</fullName>
    </submittedName>
</protein>
<dbReference type="Pfam" id="PF13699">
    <property type="entry name" value="eCIS_core"/>
    <property type="match status" value="1"/>
</dbReference>
<evidence type="ECO:0000313" key="4">
    <source>
        <dbReference type="Proteomes" id="UP001597052"/>
    </source>
</evidence>
<sequence length="451" mass="48017">MGFRSARRSTSRESAATSGGVASQQQAAHREQSAGTVWTHDIEQGEQHFGMTIPDTRTLQRLQTHESTFGPKVHDWIAEGMPTEIMGKTRDMDAFRQRQAERPPEVPTNIERQNKRSVQRSEQAAAETAPAGDAGVPEPVREVLSSTGRSLDGSIQEAMEDRMGDSLGDVRIHTGPQAATACEAINARAFTVGNHVAFNAGEYDPKSPEGQHVLAHELAHVRQQTGGAVSMLPQADMELEVDPDPALEREAEETAQRVMVGGDLGIQRLADTEVHVQRIPSADTESSYLSGNRTGGDGTGLAERVAKWMRGDEYEHGEEGVESLDSESLSETLQTVVDDVADLKQTVYGDDGIDTKKVAAKGIAPALAAGGAGIVASASLPAALFGAGGAFLAGGAKELYGQSIERSLKEGSPFQQELETLKSKFNALADTVGLRSLTGSKHGGEDIEGIR</sequence>
<gene>
    <name evidence="3" type="ORF">ACFSBW_12065</name>
</gene>
<dbReference type="RefSeq" id="WP_379827309.1">
    <property type="nucleotide sequence ID" value="NZ_JANHDJ010000003.1"/>
</dbReference>
<accession>A0ABD6DBU9</accession>
<dbReference type="EMBL" id="JBHUDM010000003">
    <property type="protein sequence ID" value="MFD1642608.1"/>
    <property type="molecule type" value="Genomic_DNA"/>
</dbReference>
<evidence type="ECO:0000259" key="2">
    <source>
        <dbReference type="Pfam" id="PF13699"/>
    </source>
</evidence>
<evidence type="ECO:0000313" key="3">
    <source>
        <dbReference type="EMBL" id="MFD1642608.1"/>
    </source>
</evidence>
<proteinExistence type="predicted"/>
<reference evidence="3 4" key="1">
    <citation type="journal article" date="2019" name="Int. J. Syst. Evol. Microbiol.">
        <title>The Global Catalogue of Microorganisms (GCM) 10K type strain sequencing project: providing services to taxonomists for standard genome sequencing and annotation.</title>
        <authorList>
            <consortium name="The Broad Institute Genomics Platform"/>
            <consortium name="The Broad Institute Genome Sequencing Center for Infectious Disease"/>
            <person name="Wu L."/>
            <person name="Ma J."/>
        </authorList>
    </citation>
    <scope>NUCLEOTIDE SEQUENCE [LARGE SCALE GENOMIC DNA]</scope>
    <source>
        <strain evidence="3 4">CGMCC 1.10593</strain>
    </source>
</reference>
<organism evidence="3 4">
    <name type="scientific">Halohasta litorea</name>
    <dbReference type="NCBI Taxonomy" id="869891"/>
    <lineage>
        <taxon>Archaea</taxon>
        <taxon>Methanobacteriati</taxon>
        <taxon>Methanobacteriota</taxon>
        <taxon>Stenosarchaea group</taxon>
        <taxon>Halobacteria</taxon>
        <taxon>Halobacteriales</taxon>
        <taxon>Haloferacaceae</taxon>
        <taxon>Halohasta</taxon>
    </lineage>
</organism>
<name>A0ABD6DBU9_9EURY</name>
<evidence type="ECO:0000256" key="1">
    <source>
        <dbReference type="SAM" id="MobiDB-lite"/>
    </source>
</evidence>
<dbReference type="InterPro" id="IPR025295">
    <property type="entry name" value="eCIS_core_dom"/>
</dbReference>
<keyword evidence="4" id="KW-1185">Reference proteome</keyword>
<feature type="region of interest" description="Disordered" evidence="1">
    <location>
        <begin position="97"/>
        <end position="154"/>
    </location>
</feature>
<dbReference type="AlphaFoldDB" id="A0ABD6DBU9"/>
<dbReference type="Proteomes" id="UP001597052">
    <property type="component" value="Unassembled WGS sequence"/>
</dbReference>
<feature type="domain" description="eCIS core" evidence="2">
    <location>
        <begin position="151"/>
        <end position="227"/>
    </location>
</feature>
<feature type="region of interest" description="Disordered" evidence="1">
    <location>
        <begin position="1"/>
        <end position="35"/>
    </location>
</feature>
<comment type="caution">
    <text evidence="3">The sequence shown here is derived from an EMBL/GenBank/DDBJ whole genome shotgun (WGS) entry which is preliminary data.</text>
</comment>
<feature type="compositionally biased region" description="Low complexity" evidence="1">
    <location>
        <begin position="124"/>
        <end position="134"/>
    </location>
</feature>